<name>A0A829Y8P2_9GAMM</name>
<sequence>MQVDMTKALGTVRANDALRIVQCFDGSLKLPLTKIKICEDFAISNAPAALSSDVKQDFRGVAWPTDRIYGLQKPRKVKAHVGAVCDTPAHWLGSLLTGANRVEIGRAGRASPRLSAALVLGTEP</sequence>
<organism evidence="1 2">
    <name type="scientific">Steroidobacter agaridevorans</name>
    <dbReference type="NCBI Taxonomy" id="2695856"/>
    <lineage>
        <taxon>Bacteria</taxon>
        <taxon>Pseudomonadati</taxon>
        <taxon>Pseudomonadota</taxon>
        <taxon>Gammaproteobacteria</taxon>
        <taxon>Steroidobacterales</taxon>
        <taxon>Steroidobacteraceae</taxon>
        <taxon>Steroidobacter</taxon>
    </lineage>
</organism>
<dbReference type="Proteomes" id="UP000445000">
    <property type="component" value="Unassembled WGS sequence"/>
</dbReference>
<dbReference type="AlphaFoldDB" id="A0A829Y8P2"/>
<keyword evidence="2" id="KW-1185">Reference proteome</keyword>
<accession>A0A829Y8P2</accession>
<comment type="caution">
    <text evidence="1">The sequence shown here is derived from an EMBL/GenBank/DDBJ whole genome shotgun (WGS) entry which is preliminary data.</text>
</comment>
<protein>
    <submittedName>
        <fullName evidence="1">Uncharacterized protein</fullName>
    </submittedName>
</protein>
<reference evidence="2" key="1">
    <citation type="submission" date="2020-01" db="EMBL/GenBank/DDBJ databases">
        <title>'Steroidobacter agaridevorans' sp. nov., agar-degrading bacteria isolated from rhizosphere soils.</title>
        <authorList>
            <person name="Ikenaga M."/>
            <person name="Kataoka M."/>
            <person name="Murouchi A."/>
            <person name="Katsuragi S."/>
            <person name="Sakai M."/>
        </authorList>
    </citation>
    <scope>NUCLEOTIDE SEQUENCE [LARGE SCALE GENOMIC DNA]</scope>
    <source>
        <strain evidence="2">YU21-B</strain>
    </source>
</reference>
<evidence type="ECO:0000313" key="2">
    <source>
        <dbReference type="Proteomes" id="UP000445000"/>
    </source>
</evidence>
<dbReference type="EMBL" id="BLJN01000001">
    <property type="protein sequence ID" value="GFE79136.1"/>
    <property type="molecule type" value="Genomic_DNA"/>
</dbReference>
<gene>
    <name evidence="1" type="ORF">GCM10011487_11360</name>
</gene>
<evidence type="ECO:0000313" key="1">
    <source>
        <dbReference type="EMBL" id="GFE79136.1"/>
    </source>
</evidence>
<proteinExistence type="predicted"/>